<dbReference type="EMBL" id="JBBKTX010000014">
    <property type="protein sequence ID" value="MFK4753181.1"/>
    <property type="molecule type" value="Genomic_DNA"/>
</dbReference>
<keyword evidence="1" id="KW-0472">Membrane</keyword>
<proteinExistence type="predicted"/>
<feature type="transmembrane region" description="Helical" evidence="1">
    <location>
        <begin position="164"/>
        <end position="185"/>
    </location>
</feature>
<organism evidence="2 3">
    <name type="scientific">Oceanobacter antarcticus</name>
    <dbReference type="NCBI Taxonomy" id="3133425"/>
    <lineage>
        <taxon>Bacteria</taxon>
        <taxon>Pseudomonadati</taxon>
        <taxon>Pseudomonadota</taxon>
        <taxon>Gammaproteobacteria</taxon>
        <taxon>Oceanospirillales</taxon>
        <taxon>Oceanospirillaceae</taxon>
        <taxon>Oceanobacter</taxon>
    </lineage>
</organism>
<name>A0ABW8NJV2_9GAMM</name>
<comment type="caution">
    <text evidence="2">The sequence shown here is derived from an EMBL/GenBank/DDBJ whole genome shotgun (WGS) entry which is preliminary data.</text>
</comment>
<feature type="transmembrane region" description="Helical" evidence="1">
    <location>
        <begin position="48"/>
        <end position="66"/>
    </location>
</feature>
<dbReference type="Proteomes" id="UP001620597">
    <property type="component" value="Unassembled WGS sequence"/>
</dbReference>
<feature type="transmembrane region" description="Helical" evidence="1">
    <location>
        <begin position="296"/>
        <end position="320"/>
    </location>
</feature>
<keyword evidence="1" id="KW-0812">Transmembrane</keyword>
<feature type="transmembrane region" description="Helical" evidence="1">
    <location>
        <begin position="251"/>
        <end position="276"/>
    </location>
</feature>
<gene>
    <name evidence="2" type="ORF">WG929_12230</name>
</gene>
<evidence type="ECO:0000256" key="1">
    <source>
        <dbReference type="SAM" id="Phobius"/>
    </source>
</evidence>
<keyword evidence="1" id="KW-1133">Transmembrane helix</keyword>
<feature type="transmembrane region" description="Helical" evidence="1">
    <location>
        <begin position="100"/>
        <end position="116"/>
    </location>
</feature>
<keyword evidence="3" id="KW-1185">Reference proteome</keyword>
<reference evidence="2 3" key="1">
    <citation type="submission" date="2024-03" db="EMBL/GenBank/DDBJ databases">
        <title>High-quality draft genome sequence of Oceanobacter sp. wDCs-4.</title>
        <authorList>
            <person name="Dong C."/>
        </authorList>
    </citation>
    <scope>NUCLEOTIDE SEQUENCE [LARGE SCALE GENOMIC DNA]</scope>
    <source>
        <strain evidence="3">wDCs-4</strain>
    </source>
</reference>
<dbReference type="InterPro" id="IPR010295">
    <property type="entry name" value="DUF898"/>
</dbReference>
<evidence type="ECO:0000313" key="2">
    <source>
        <dbReference type="EMBL" id="MFK4753181.1"/>
    </source>
</evidence>
<dbReference type="Pfam" id="PF05987">
    <property type="entry name" value="DUF898"/>
    <property type="match status" value="1"/>
</dbReference>
<evidence type="ECO:0000313" key="3">
    <source>
        <dbReference type="Proteomes" id="UP001620597"/>
    </source>
</evidence>
<dbReference type="RefSeq" id="WP_416206256.1">
    <property type="nucleotide sequence ID" value="NZ_JBBKTX010000014.1"/>
</dbReference>
<feature type="transmembrane region" description="Helical" evidence="1">
    <location>
        <begin position="122"/>
        <end position="143"/>
    </location>
</feature>
<feature type="transmembrane region" description="Helical" evidence="1">
    <location>
        <begin position="211"/>
        <end position="239"/>
    </location>
</feature>
<accession>A0ABW8NJV2</accession>
<protein>
    <submittedName>
        <fullName evidence="2">YjgN family protein</fullName>
    </submittedName>
</protein>
<sequence>METDSFAGRMATAANGHDDVTPPPRPSEGGARDVRVLFSGRNLEYQKLWLVNMLLTLLTLGIYSAWAKVRNHRYLYGHTSLDGHRFSYLAKPLQILRGRLIALLVLLLLSGVAYVSPIAASLMYFLLMFAVPWLICQGIRFTLRMTSYRQVRFDFTGDYGGIMAHFIFLPLIAMFTFYLALPWVMKKIDQYTHNNITYGGKAFNVSNRTSAYYHAALVCVGLGILSMVLLLPLFSLLSGTGEGEGDASPRFWLPVLLFVAMFVISQLVAAIWSAIIRNHLLANLSLDGIATFRSDVTPIGYAGLAISNALLLIVTLGLAYPVTQVRMLRYLAEHTEVTIQPAMDSMINTVTSQDGAFGEEAAGLFDVDVSVLG</sequence>